<feature type="domain" description="Glycosyl hydrolase family 81 C-terminal" evidence="12">
    <location>
        <begin position="510"/>
        <end position="859"/>
    </location>
</feature>
<dbReference type="Pfam" id="PF03639">
    <property type="entry name" value="Glyco_hydro_81"/>
    <property type="match status" value="1"/>
</dbReference>
<comment type="catalytic activity">
    <reaction evidence="1">
        <text>Hydrolysis of (1-&gt;3)-beta-D-glucosidic linkages in (1-&gt;3)-beta-D-glucans.</text>
        <dbReference type="EC" id="3.2.1.39"/>
    </reaction>
</comment>
<dbReference type="Gene3D" id="1.10.287.1170">
    <property type="entry name" value="glycoside hydrolase family 81 endo-[beta] glucanase"/>
    <property type="match status" value="1"/>
</dbReference>
<dbReference type="PANTHER" id="PTHR31983">
    <property type="entry name" value="ENDO-1,3(4)-BETA-GLUCANASE 1"/>
    <property type="match status" value="1"/>
</dbReference>
<comment type="caution">
    <text evidence="13">The sequence shown here is derived from an EMBL/GenBank/DDBJ whole genome shotgun (WGS) entry which is preliminary data.</text>
</comment>
<evidence type="ECO:0000256" key="7">
    <source>
        <dbReference type="ARBA" id="ARBA00023316"/>
    </source>
</evidence>
<accession>A0ABR1GTW1</accession>
<proteinExistence type="inferred from homology"/>
<dbReference type="Gene3D" id="1.20.5.420">
    <property type="entry name" value="Immunoglobulin FC, subunit C"/>
    <property type="match status" value="1"/>
</dbReference>
<feature type="chain" id="PRO_5045869651" description="glucan endo-1,3-beta-D-glucosidase" evidence="10">
    <location>
        <begin position="19"/>
        <end position="868"/>
    </location>
</feature>
<keyword evidence="7" id="KW-0961">Cell wall biogenesis/degradation</keyword>
<keyword evidence="6 13" id="KW-0326">Glycosidase</keyword>
<evidence type="ECO:0000256" key="9">
    <source>
        <dbReference type="SAM" id="MobiDB-lite"/>
    </source>
</evidence>
<feature type="region of interest" description="Disordered" evidence="9">
    <location>
        <begin position="105"/>
        <end position="131"/>
    </location>
</feature>
<evidence type="ECO:0000259" key="11">
    <source>
        <dbReference type="Pfam" id="PF03639"/>
    </source>
</evidence>
<gene>
    <name evidence="13" type="primary">ACF2</name>
    <name evidence="13" type="ORF">QQX98_009101</name>
</gene>
<evidence type="ECO:0000259" key="12">
    <source>
        <dbReference type="Pfam" id="PF17652"/>
    </source>
</evidence>
<evidence type="ECO:0000313" key="13">
    <source>
        <dbReference type="EMBL" id="KAK7408744.1"/>
    </source>
</evidence>
<comment type="similarity">
    <text evidence="2">Belongs to the glycosyl hydrolase 81 family.</text>
</comment>
<name>A0ABR1GTW1_9HYPO</name>
<dbReference type="InterPro" id="IPR040451">
    <property type="entry name" value="GH81_N"/>
</dbReference>
<dbReference type="PROSITE" id="PS52008">
    <property type="entry name" value="GH81"/>
    <property type="match status" value="1"/>
</dbReference>
<dbReference type="Gene3D" id="2.70.98.30">
    <property type="entry name" value="Golgi alpha-mannosidase II, domain 4"/>
    <property type="match status" value="1"/>
</dbReference>
<evidence type="ECO:0000256" key="3">
    <source>
        <dbReference type="ARBA" id="ARBA00012780"/>
    </source>
</evidence>
<keyword evidence="5" id="KW-0119">Carbohydrate metabolism</keyword>
<feature type="signal peptide" evidence="10">
    <location>
        <begin position="1"/>
        <end position="18"/>
    </location>
</feature>
<reference evidence="13 14" key="1">
    <citation type="journal article" date="2025" name="Microbiol. Resour. Announc.">
        <title>Draft genome sequences for Neonectria magnoliae and Neonectria punicea, canker pathogens of Liriodendron tulipifera and Acer saccharum in West Virginia.</title>
        <authorList>
            <person name="Petronek H.M."/>
            <person name="Kasson M.T."/>
            <person name="Metheny A.M."/>
            <person name="Stauder C.M."/>
            <person name="Lovett B."/>
            <person name="Lynch S.C."/>
            <person name="Garnas J.R."/>
            <person name="Kasson L.R."/>
            <person name="Stajich J.E."/>
        </authorList>
    </citation>
    <scope>NUCLEOTIDE SEQUENCE [LARGE SCALE GENOMIC DNA]</scope>
    <source>
        <strain evidence="13 14">NRRL 64653</strain>
    </source>
</reference>
<evidence type="ECO:0000256" key="2">
    <source>
        <dbReference type="ARBA" id="ARBA00010730"/>
    </source>
</evidence>
<dbReference type="InterPro" id="IPR040720">
    <property type="entry name" value="GH81_C"/>
</dbReference>
<keyword evidence="4 13" id="KW-0378">Hydrolase</keyword>
<dbReference type="GO" id="GO:0052861">
    <property type="term" value="F:endo-1,3(4)-beta-glucanase activity"/>
    <property type="evidence" value="ECO:0007669"/>
    <property type="project" value="UniProtKB-EC"/>
</dbReference>
<evidence type="ECO:0000256" key="4">
    <source>
        <dbReference type="ARBA" id="ARBA00022801"/>
    </source>
</evidence>
<evidence type="ECO:0000256" key="5">
    <source>
        <dbReference type="ARBA" id="ARBA00023277"/>
    </source>
</evidence>
<dbReference type="Proteomes" id="UP001498476">
    <property type="component" value="Unassembled WGS sequence"/>
</dbReference>
<feature type="domain" description="Glycosyl hydrolase family 81 N-terminal" evidence="11">
    <location>
        <begin position="181"/>
        <end position="501"/>
    </location>
</feature>
<dbReference type="EC" id="3.2.1.39" evidence="3"/>
<evidence type="ECO:0000256" key="8">
    <source>
        <dbReference type="ARBA" id="ARBA00023326"/>
    </source>
</evidence>
<keyword evidence="8" id="KW-0624">Polysaccharide degradation</keyword>
<evidence type="ECO:0000313" key="14">
    <source>
        <dbReference type="Proteomes" id="UP001498476"/>
    </source>
</evidence>
<evidence type="ECO:0000256" key="6">
    <source>
        <dbReference type="ARBA" id="ARBA00023295"/>
    </source>
</evidence>
<keyword evidence="14" id="KW-1185">Reference proteome</keyword>
<feature type="compositionally biased region" description="Low complexity" evidence="9">
    <location>
        <begin position="115"/>
        <end position="130"/>
    </location>
</feature>
<organism evidence="13 14">
    <name type="scientific">Neonectria punicea</name>
    <dbReference type="NCBI Taxonomy" id="979145"/>
    <lineage>
        <taxon>Eukaryota</taxon>
        <taxon>Fungi</taxon>
        <taxon>Dikarya</taxon>
        <taxon>Ascomycota</taxon>
        <taxon>Pezizomycotina</taxon>
        <taxon>Sordariomycetes</taxon>
        <taxon>Hypocreomycetidae</taxon>
        <taxon>Hypocreales</taxon>
        <taxon>Nectriaceae</taxon>
        <taxon>Neonectria</taxon>
    </lineage>
</organism>
<protein>
    <recommendedName>
        <fullName evidence="3">glucan endo-1,3-beta-D-glucosidase</fullName>
        <ecNumber evidence="3">3.2.1.39</ecNumber>
    </recommendedName>
</protein>
<dbReference type="EMBL" id="JAZAVJ010000175">
    <property type="protein sequence ID" value="KAK7408744.1"/>
    <property type="molecule type" value="Genomic_DNA"/>
</dbReference>
<dbReference type="PANTHER" id="PTHR31983:SF0">
    <property type="entry name" value="GLUCAN ENDO-1,3-BETA-D-GLUCOSIDASE 2"/>
    <property type="match status" value="1"/>
</dbReference>
<sequence length="868" mass="94925">MKSHSLPVWLFWLTQAQGLTIPEAAEPNVGFGQGSHAQYKRGAAEQADYLSSYAQEDIIPVTETVSVSTTVIKTGDVQVLPTLSDVEPHTTGLIITKVDASGEKKQGPLLTSSIPKPTSLLKPSTSTTLSEAKRAEETSNFMIKMAANQEHGLGKRAAADIFATPIGTNAPPSVISQRSDHPVPRLGITKTGPLQTNKFYSNFFLGDQTSPTFTFPYSVSWLAGQGPSASWGLAISHIEESQRVFGDVKYNNAKSYYINPIGIQSMIISAKELGSKTVLRTDAITAFSARVNLQKDSSSAPAIQFPLVQGMPYVTAIFNGATPQIQSAVYFRSMTRVTKNPKSNVVKYNFLLEDGTTWRLYAYKTKGADLDLQVTNNGLALSSNAFYGTVQITKDPLTTGSEALLDDGCGIYPTTVLLTGSVSGTKGTYNFKFVRAGHKTGNIYMYALPHHLETFDADSTRRTKTLKLQTTTKGKATLVLGSLWTMIEPSMPTNMGLDPWDATKGPLKKLTAKAKAAIKAVAQVEISEDMVAQSTTDSMYFSGKALAKFGQIVYVLNDMLGEKALAQAGLTKLKAAFSTFVTNKQKYPLVYESAWGGVVSSATYATGDSGLDFGNTYYNDHHFHYGYHILAAAYIAYLDKTWLAQNKEYVHSLIRDISNPSSSDPYYPAYRNFDWYHGHSWAHGLFSAWDGKNQESSSEDVLASYAVKIWGQVIKDTNMIARANLQLAVQARSLKEAYLYTSDNTAQPSSFIGNKAAGIVFENKIDHTTFFSADIEAIQGIHMIPILAPTAYTRSTTFVTQEWNAYFSSGRIDAIDNAWKSIIYANYATVDPQKAWNYFTSSSFKKTNIDGGASLTWYMTYAAALGSI</sequence>
<dbReference type="Pfam" id="PF17652">
    <property type="entry name" value="Glyco_hydro81C"/>
    <property type="match status" value="1"/>
</dbReference>
<evidence type="ECO:0000256" key="1">
    <source>
        <dbReference type="ARBA" id="ARBA00000382"/>
    </source>
</evidence>
<evidence type="ECO:0000256" key="10">
    <source>
        <dbReference type="SAM" id="SignalP"/>
    </source>
</evidence>
<keyword evidence="10" id="KW-0732">Signal</keyword>
<dbReference type="InterPro" id="IPR005200">
    <property type="entry name" value="Endo-beta-glucanase"/>
</dbReference>